<organism evidence="2 3">
    <name type="scientific">Pleurodeles waltl</name>
    <name type="common">Iberian ribbed newt</name>
    <dbReference type="NCBI Taxonomy" id="8319"/>
    <lineage>
        <taxon>Eukaryota</taxon>
        <taxon>Metazoa</taxon>
        <taxon>Chordata</taxon>
        <taxon>Craniata</taxon>
        <taxon>Vertebrata</taxon>
        <taxon>Euteleostomi</taxon>
        <taxon>Amphibia</taxon>
        <taxon>Batrachia</taxon>
        <taxon>Caudata</taxon>
        <taxon>Salamandroidea</taxon>
        <taxon>Salamandridae</taxon>
        <taxon>Pleurodelinae</taxon>
        <taxon>Pleurodeles</taxon>
    </lineage>
</organism>
<reference evidence="2" key="1">
    <citation type="journal article" date="2022" name="bioRxiv">
        <title>Sequencing and chromosome-scale assembly of the giantPleurodeles waltlgenome.</title>
        <authorList>
            <person name="Brown T."/>
            <person name="Elewa A."/>
            <person name="Iarovenko S."/>
            <person name="Subramanian E."/>
            <person name="Araus A.J."/>
            <person name="Petzold A."/>
            <person name="Susuki M."/>
            <person name="Suzuki K.-i.T."/>
            <person name="Hayashi T."/>
            <person name="Toyoda A."/>
            <person name="Oliveira C."/>
            <person name="Osipova E."/>
            <person name="Leigh N.D."/>
            <person name="Simon A."/>
            <person name="Yun M.H."/>
        </authorList>
    </citation>
    <scope>NUCLEOTIDE SEQUENCE</scope>
    <source>
        <strain evidence="2">20211129_DDA</strain>
        <tissue evidence="2">Liver</tissue>
    </source>
</reference>
<evidence type="ECO:0000256" key="1">
    <source>
        <dbReference type="SAM" id="MobiDB-lite"/>
    </source>
</evidence>
<dbReference type="EMBL" id="JANPWB010000010">
    <property type="protein sequence ID" value="KAJ1138243.1"/>
    <property type="molecule type" value="Genomic_DNA"/>
</dbReference>
<protein>
    <submittedName>
        <fullName evidence="2">Uncharacterized protein</fullName>
    </submittedName>
</protein>
<name>A0AAV7QIE6_PLEWA</name>
<proteinExistence type="predicted"/>
<gene>
    <name evidence="2" type="ORF">NDU88_004634</name>
</gene>
<dbReference type="AlphaFoldDB" id="A0AAV7QIE6"/>
<sequence>MGTPTDARCADFRIPSEKGTTDSGGDGKEFSRRTPPGAETQETPRQEETKADDAQGPGKDSQKERAETRRRALTATTLEGRGLTSSRAANNGMGRVLPLMGGRPVLPYLPLDP</sequence>
<feature type="compositionally biased region" description="Basic and acidic residues" evidence="1">
    <location>
        <begin position="60"/>
        <end position="70"/>
    </location>
</feature>
<accession>A0AAV7QIE6</accession>
<feature type="region of interest" description="Disordered" evidence="1">
    <location>
        <begin position="1"/>
        <end position="113"/>
    </location>
</feature>
<keyword evidence="3" id="KW-1185">Reference proteome</keyword>
<evidence type="ECO:0000313" key="2">
    <source>
        <dbReference type="EMBL" id="KAJ1138243.1"/>
    </source>
</evidence>
<feature type="compositionally biased region" description="Basic and acidic residues" evidence="1">
    <location>
        <begin position="8"/>
        <end position="32"/>
    </location>
</feature>
<feature type="compositionally biased region" description="Basic and acidic residues" evidence="1">
    <location>
        <begin position="42"/>
        <end position="53"/>
    </location>
</feature>
<dbReference type="Proteomes" id="UP001066276">
    <property type="component" value="Chromosome 6"/>
</dbReference>
<comment type="caution">
    <text evidence="2">The sequence shown here is derived from an EMBL/GenBank/DDBJ whole genome shotgun (WGS) entry which is preliminary data.</text>
</comment>
<evidence type="ECO:0000313" key="3">
    <source>
        <dbReference type="Proteomes" id="UP001066276"/>
    </source>
</evidence>